<sequence>MRKLPAGGSSRRSSQHGDAAHNLTEKRRRHKINEKLRTLQQLVPGCDDKSNQASTLDQTIQYLKSLQHHIQAMSVVPSPVAPAIAMPMPPAAPMVLAPAAPAPPPVAPVAMPMPAAAPAMVMVVPLGGAMLQLPHYLLQPWH</sequence>
<accession>A0A835FBT4</accession>
<dbReference type="OrthoDB" id="695860at2759"/>
<dbReference type="InterPro" id="IPR011598">
    <property type="entry name" value="bHLH_dom"/>
</dbReference>
<evidence type="ECO:0000256" key="1">
    <source>
        <dbReference type="ARBA" id="ARBA00005510"/>
    </source>
</evidence>
<dbReference type="InterPro" id="IPR031066">
    <property type="entry name" value="bHLH_ALC-like_plant"/>
</dbReference>
<comment type="caution">
    <text evidence="7">The sequence shown here is derived from an EMBL/GenBank/DDBJ whole genome shotgun (WGS) entry which is preliminary data.</text>
</comment>
<dbReference type="Gene3D" id="4.10.280.10">
    <property type="entry name" value="Helix-loop-helix DNA-binding domain"/>
    <property type="match status" value="1"/>
</dbReference>
<dbReference type="GO" id="GO:0005634">
    <property type="term" value="C:nucleus"/>
    <property type="evidence" value="ECO:0007669"/>
    <property type="project" value="TreeGrafter"/>
</dbReference>
<feature type="region of interest" description="Disordered" evidence="5">
    <location>
        <begin position="1"/>
        <end position="29"/>
    </location>
</feature>
<keyword evidence="4" id="KW-0804">Transcription</keyword>
<dbReference type="Pfam" id="PF00010">
    <property type="entry name" value="HLH"/>
    <property type="match status" value="1"/>
</dbReference>
<evidence type="ECO:0000256" key="2">
    <source>
        <dbReference type="ARBA" id="ARBA00023015"/>
    </source>
</evidence>
<name>A0A835FBT4_9POAL</name>
<comment type="similarity">
    <text evidence="1">Belongs to the bHLH protein family.</text>
</comment>
<proteinExistence type="inferred from homology"/>
<dbReference type="EMBL" id="JACEFO010001601">
    <property type="protein sequence ID" value="KAF8733366.1"/>
    <property type="molecule type" value="Genomic_DNA"/>
</dbReference>
<dbReference type="PROSITE" id="PS50888">
    <property type="entry name" value="BHLH"/>
    <property type="match status" value="1"/>
</dbReference>
<keyword evidence="3" id="KW-0238">DNA-binding</keyword>
<dbReference type="GO" id="GO:0003677">
    <property type="term" value="F:DNA binding"/>
    <property type="evidence" value="ECO:0007669"/>
    <property type="project" value="UniProtKB-KW"/>
</dbReference>
<keyword evidence="2" id="KW-0805">Transcription regulation</keyword>
<evidence type="ECO:0000259" key="6">
    <source>
        <dbReference type="PROSITE" id="PS50888"/>
    </source>
</evidence>
<dbReference type="Proteomes" id="UP000636709">
    <property type="component" value="Unassembled WGS sequence"/>
</dbReference>
<dbReference type="AlphaFoldDB" id="A0A835FBT4"/>
<dbReference type="GO" id="GO:0046983">
    <property type="term" value="F:protein dimerization activity"/>
    <property type="evidence" value="ECO:0007669"/>
    <property type="project" value="InterPro"/>
</dbReference>
<reference evidence="7" key="1">
    <citation type="submission" date="2020-07" db="EMBL/GenBank/DDBJ databases">
        <title>Genome sequence and genetic diversity analysis of an under-domesticated orphan crop, white fonio (Digitaria exilis).</title>
        <authorList>
            <person name="Bennetzen J.L."/>
            <person name="Chen S."/>
            <person name="Ma X."/>
            <person name="Wang X."/>
            <person name="Yssel A.E.J."/>
            <person name="Chaluvadi S.R."/>
            <person name="Johnson M."/>
            <person name="Gangashetty P."/>
            <person name="Hamidou F."/>
            <person name="Sanogo M.D."/>
            <person name="Zwaenepoel A."/>
            <person name="Wallace J."/>
            <person name="Van De Peer Y."/>
            <person name="Van Deynze A."/>
        </authorList>
    </citation>
    <scope>NUCLEOTIDE SEQUENCE</scope>
    <source>
        <tissue evidence="7">Leaves</tissue>
    </source>
</reference>
<organism evidence="7 8">
    <name type="scientific">Digitaria exilis</name>
    <dbReference type="NCBI Taxonomy" id="1010633"/>
    <lineage>
        <taxon>Eukaryota</taxon>
        <taxon>Viridiplantae</taxon>
        <taxon>Streptophyta</taxon>
        <taxon>Embryophyta</taxon>
        <taxon>Tracheophyta</taxon>
        <taxon>Spermatophyta</taxon>
        <taxon>Magnoliopsida</taxon>
        <taxon>Liliopsida</taxon>
        <taxon>Poales</taxon>
        <taxon>Poaceae</taxon>
        <taxon>PACMAD clade</taxon>
        <taxon>Panicoideae</taxon>
        <taxon>Panicodae</taxon>
        <taxon>Paniceae</taxon>
        <taxon>Anthephorinae</taxon>
        <taxon>Digitaria</taxon>
    </lineage>
</organism>
<evidence type="ECO:0000256" key="4">
    <source>
        <dbReference type="ARBA" id="ARBA00023163"/>
    </source>
</evidence>
<gene>
    <name evidence="7" type="ORF">HU200_014973</name>
</gene>
<evidence type="ECO:0000256" key="5">
    <source>
        <dbReference type="SAM" id="MobiDB-lite"/>
    </source>
</evidence>
<protein>
    <recommendedName>
        <fullName evidence="6">BHLH domain-containing protein</fullName>
    </recommendedName>
</protein>
<keyword evidence="8" id="KW-1185">Reference proteome</keyword>
<dbReference type="SMART" id="SM00353">
    <property type="entry name" value="HLH"/>
    <property type="match status" value="1"/>
</dbReference>
<dbReference type="PANTHER" id="PTHR45855:SF24">
    <property type="entry name" value="HELIX-LOOP-HELIX DNA-BINDING DOMAIN CONTAINING PROTEIN, EXPRESSED"/>
    <property type="match status" value="1"/>
</dbReference>
<evidence type="ECO:0000313" key="8">
    <source>
        <dbReference type="Proteomes" id="UP000636709"/>
    </source>
</evidence>
<evidence type="ECO:0000313" key="7">
    <source>
        <dbReference type="EMBL" id="KAF8733366.1"/>
    </source>
</evidence>
<dbReference type="SUPFAM" id="SSF47459">
    <property type="entry name" value="HLH, helix-loop-helix DNA-binding domain"/>
    <property type="match status" value="1"/>
</dbReference>
<dbReference type="PANTHER" id="PTHR45855">
    <property type="entry name" value="TRANSCRIPTION FACTOR PIF1-RELATED"/>
    <property type="match status" value="1"/>
</dbReference>
<evidence type="ECO:0000256" key="3">
    <source>
        <dbReference type="ARBA" id="ARBA00023125"/>
    </source>
</evidence>
<dbReference type="InterPro" id="IPR036638">
    <property type="entry name" value="HLH_DNA-bd_sf"/>
</dbReference>
<feature type="domain" description="BHLH" evidence="6">
    <location>
        <begin position="16"/>
        <end position="66"/>
    </location>
</feature>